<name>G3B392_CANTC</name>
<evidence type="ECO:0000313" key="7">
    <source>
        <dbReference type="EMBL" id="EGV64111.1"/>
    </source>
</evidence>
<comment type="similarity">
    <text evidence="1">Belongs to the WD repeat mio family.</text>
</comment>
<dbReference type="CDD" id="cd16691">
    <property type="entry name" value="mRING-H2-C3H3C2_Mio"/>
    <property type="match status" value="1"/>
</dbReference>
<dbReference type="InterPro" id="IPR015943">
    <property type="entry name" value="WD40/YVTN_repeat-like_dom_sf"/>
</dbReference>
<dbReference type="OrthoDB" id="341486at2759"/>
<evidence type="ECO:0000313" key="8">
    <source>
        <dbReference type="Proteomes" id="UP000000707"/>
    </source>
</evidence>
<dbReference type="EMBL" id="GL996521">
    <property type="protein sequence ID" value="EGV64112.1"/>
    <property type="molecule type" value="Genomic_DNA"/>
</dbReference>
<reference evidence="7 8" key="1">
    <citation type="journal article" date="2011" name="Proc. Natl. Acad. Sci. U.S.A.">
        <title>Comparative genomics of xylose-fermenting fungi for enhanced biofuel production.</title>
        <authorList>
            <person name="Wohlbach D.J."/>
            <person name="Kuo A."/>
            <person name="Sato T.K."/>
            <person name="Potts K.M."/>
            <person name="Salamov A.A."/>
            <person name="LaButti K.M."/>
            <person name="Sun H."/>
            <person name="Clum A."/>
            <person name="Pangilinan J.L."/>
            <person name="Lindquist E.A."/>
            <person name="Lucas S."/>
            <person name="Lapidus A."/>
            <person name="Jin M."/>
            <person name="Gunawan C."/>
            <person name="Balan V."/>
            <person name="Dale B.E."/>
            <person name="Jeffries T.W."/>
            <person name="Zinkel R."/>
            <person name="Barry K.W."/>
            <person name="Grigoriev I.V."/>
            <person name="Gasch A.P."/>
        </authorList>
    </citation>
    <scope>NUCLEOTIDE SEQUENCE [LARGE SCALE GENOMIC DNA]</scope>
    <source>
        <strain evidence="7">ATCC 10573</strain>
        <strain evidence="8">ATCC 10573 / BCRC 21748 / CBS 615 / JCM 9827 / NBRC 10315 / NRRL Y-1498 / VKM Y-70</strain>
    </source>
</reference>
<dbReference type="SUPFAM" id="SSF50978">
    <property type="entry name" value="WD40 repeat-like"/>
    <property type="match status" value="1"/>
</dbReference>
<dbReference type="Proteomes" id="UP000000707">
    <property type="component" value="Unassembled WGS sequence"/>
</dbReference>
<dbReference type="InterPro" id="IPR031488">
    <property type="entry name" value="Zn_ribbon_mio"/>
</dbReference>
<keyword evidence="3" id="KW-0677">Repeat</keyword>
<dbReference type="STRING" id="590646.G3B392"/>
<keyword evidence="8" id="KW-1185">Reference proteome</keyword>
<sequence length="910" mass="102066">MSGTIIRANWDNGQHTQHFVAVTPLGDEIILYTTDADTISPTVSRGGFDNISCSTYSQFQHGFTAVGQINGTVGVLDMTDNSSTVIRLRPKQSRPCNAVSFSHSLVAAAFDKGRQDTSLQIWSLDSESRQMPVHSYVPNEAVLSALFYPDRPDHLLCGSYKYLREFDIRAEVPAFQLAAKCTLDLAVDPFQPHNFSSSGEDGSLALWDRRMLTRKNRESPVLQFNKLLDTSRKNARPCLRYSPVRRGEFSSIFNGELIRRWHTGVAQSAQLYRPDHDSLFVSLVLDVKADYSRVISFDYSPDARAATSTSFVCMRQSGSVFRMPAVECIESLDFNSNNEFSIVGPEGAFTRFLDEPAPGPPSRANDLSLSADLNRFREENTPPVVDGDENTEIDDENTDNIENGHDLNDHAAVWNMLGTSDMLRNDICWTIRRRAVLGYSHDCELNIRVLESIDDIDNQLALRNTWKWLSLAKKSLDKGTMVSHGVDLGFLGVIGIWNGIEKLTNPKRFNTDGPLSEQFFAQTIKAIVSSKGKKAAAIHIPSASEHKAQRKLCLIVSGWYFSDEEFDERLEILVSLGFYEKAAGWAVFHGHIDRAVSILSSSPKERLRIIATAVAAYLAYRDSNVNSPWKDQCRKMASELDNPYLRAIFAFIADNDWWDVLDEHSLPLRERLGVALRFLSDKDLTVYLHRLADYVVTKGELEGLMLTGITGRGVDLLQSYVDRTSDVQTAALMASFGSPRYLVDRRIDHWIDSYRGLLNSWSLFKTRATFDVHRTRLSRTSTGVPTLSAVPKQVYLQCPRCSKNLSTRGQSKPKPQLPPRRATRNDTNSCPHCGAQLPRCSVCLLSLGTPVPFETSVTPASASLIENRFREWFSFCLSCNHGCHAFHAEEWFAKHYVCPVPDCSCQCNSL</sequence>
<dbReference type="PANTHER" id="PTHR16453">
    <property type="entry name" value="WD40 DOMAIN-CONTAINING PROTEIN MIO FAMILY MEMBER"/>
    <property type="match status" value="1"/>
</dbReference>
<dbReference type="Gene3D" id="2.130.10.10">
    <property type="entry name" value="YVTN repeat-like/Quinoprotein amine dehydrogenase"/>
    <property type="match status" value="1"/>
</dbReference>
<proteinExistence type="inferred from homology"/>
<dbReference type="Pfam" id="PF21719">
    <property type="entry name" value="MIOS_a-sol"/>
    <property type="match status" value="1"/>
</dbReference>
<accession>G3B392</accession>
<dbReference type="InterPro" id="IPR037593">
    <property type="entry name" value="MIOS/Sea4"/>
</dbReference>
<dbReference type="GO" id="GO:0005737">
    <property type="term" value="C:cytoplasm"/>
    <property type="evidence" value="ECO:0007669"/>
    <property type="project" value="TreeGrafter"/>
</dbReference>
<dbReference type="EMBL" id="GL996521">
    <property type="protein sequence ID" value="EGV64111.1"/>
    <property type="molecule type" value="Genomic_DNA"/>
</dbReference>
<evidence type="ECO:0000259" key="6">
    <source>
        <dbReference type="Pfam" id="PF21719"/>
    </source>
</evidence>
<evidence type="ECO:0000256" key="2">
    <source>
        <dbReference type="ARBA" id="ARBA00022574"/>
    </source>
</evidence>
<dbReference type="eggNOG" id="KOG1008">
    <property type="taxonomic scope" value="Eukaryota"/>
</dbReference>
<feature type="domain" description="GATOR2 complex protein MIO zinc-ribbon like" evidence="5">
    <location>
        <begin position="825"/>
        <end position="908"/>
    </location>
</feature>
<dbReference type="InterPro" id="IPR036322">
    <property type="entry name" value="WD40_repeat_dom_sf"/>
</dbReference>
<feature type="domain" description="MIOS-like alpha-solenoid" evidence="6">
    <location>
        <begin position="431"/>
        <end position="678"/>
    </location>
</feature>
<keyword evidence="2" id="KW-0853">WD repeat</keyword>
<dbReference type="PANTHER" id="PTHR16453:SF9">
    <property type="entry name" value="GATOR COMPLEX PROTEIN MIOS"/>
    <property type="match status" value="1"/>
</dbReference>
<dbReference type="AlphaFoldDB" id="G3B392"/>
<dbReference type="HOGENOM" id="CLU_005843_0_0_1"/>
<dbReference type="InterPro" id="IPR049092">
    <property type="entry name" value="MIOS_a-sol"/>
</dbReference>
<dbReference type="Pfam" id="PF17034">
    <property type="entry name" value="zinc_ribbon_16"/>
    <property type="match status" value="1"/>
</dbReference>
<protein>
    <submittedName>
        <fullName evidence="7">Uncharacterized protein</fullName>
    </submittedName>
</protein>
<evidence type="ECO:0000256" key="3">
    <source>
        <dbReference type="ARBA" id="ARBA00022737"/>
    </source>
</evidence>
<dbReference type="GO" id="GO:1904263">
    <property type="term" value="P:positive regulation of TORC1 signaling"/>
    <property type="evidence" value="ECO:0007669"/>
    <property type="project" value="TreeGrafter"/>
</dbReference>
<organism evidence="8">
    <name type="scientific">Candida tenuis (strain ATCC 10573 / BCRC 21748 / CBS 615 / JCM 9827 / NBRC 10315 / NRRL Y-1498 / VKM Y-70)</name>
    <name type="common">Yeast</name>
    <name type="synonym">Yamadazyma tenuis</name>
    <dbReference type="NCBI Taxonomy" id="590646"/>
    <lineage>
        <taxon>Eukaryota</taxon>
        <taxon>Fungi</taxon>
        <taxon>Dikarya</taxon>
        <taxon>Ascomycota</taxon>
        <taxon>Saccharomycotina</taxon>
        <taxon>Pichiomycetes</taxon>
        <taxon>Debaryomycetaceae</taxon>
        <taxon>Yamadazyma</taxon>
    </lineage>
</organism>
<feature type="region of interest" description="Disordered" evidence="4">
    <location>
        <begin position="804"/>
        <end position="827"/>
    </location>
</feature>
<evidence type="ECO:0000259" key="5">
    <source>
        <dbReference type="Pfam" id="PF17034"/>
    </source>
</evidence>
<gene>
    <name evidence="7" type="ORF">CANTEDRAFT_122256</name>
</gene>
<evidence type="ECO:0000256" key="4">
    <source>
        <dbReference type="SAM" id="MobiDB-lite"/>
    </source>
</evidence>
<evidence type="ECO:0000256" key="1">
    <source>
        <dbReference type="ARBA" id="ARBA00009713"/>
    </source>
</evidence>